<organism evidence="1 2">
    <name type="scientific">Rhizobium anhuiense</name>
    <dbReference type="NCBI Taxonomy" id="1184720"/>
    <lineage>
        <taxon>Bacteria</taxon>
        <taxon>Pseudomonadati</taxon>
        <taxon>Pseudomonadota</taxon>
        <taxon>Alphaproteobacteria</taxon>
        <taxon>Hyphomicrobiales</taxon>
        <taxon>Rhizobiaceae</taxon>
        <taxon>Rhizobium/Agrobacterium group</taxon>
        <taxon>Rhizobium</taxon>
    </lineage>
</organism>
<comment type="caution">
    <text evidence="1">The sequence shown here is derived from an EMBL/GenBank/DDBJ whole genome shotgun (WGS) entry which is preliminary data.</text>
</comment>
<evidence type="ECO:0000313" key="2">
    <source>
        <dbReference type="Proteomes" id="UP000273611"/>
    </source>
</evidence>
<protein>
    <submittedName>
        <fullName evidence="1">Uncharacterized protein</fullName>
    </submittedName>
</protein>
<dbReference type="RefSeq" id="WP_127431721.1">
    <property type="nucleotide sequence ID" value="NZ_BMFI01000025.1"/>
</dbReference>
<name>A0A432NA39_9HYPH</name>
<proteinExistence type="predicted"/>
<dbReference type="Gene3D" id="3.40.50.1220">
    <property type="entry name" value="TPP-binding domain"/>
    <property type="match status" value="1"/>
</dbReference>
<evidence type="ECO:0000313" key="1">
    <source>
        <dbReference type="EMBL" id="RUL96392.1"/>
    </source>
</evidence>
<dbReference type="Proteomes" id="UP000273611">
    <property type="component" value="Unassembled WGS sequence"/>
</dbReference>
<dbReference type="InterPro" id="IPR029035">
    <property type="entry name" value="DHS-like_NAD/FAD-binding_dom"/>
</dbReference>
<sequence>MSSEVIFWPGLPSLPEDLLLARDQGRVLFVVGAGASYPKPTQLPDFGGLVAKIYDIVDPSMSSAIKAVSKKDGPKWYEVTDLLSHEQRTELKFFCQREFDVVLGMLERRIDGDPSKESTMRQAATTVLSQTIEPNPVHDALVRLGQRYGQTLLVTTNFDRLLSEAASKLRVQHEAFARGEIPNPSSSRDFAGILHIHGKLGWRKEKGSALILTDQDFGDSYLRRNLITSFLYDAARIFHIVLVGYSASDSPVRYLLNAIAADERHFVDLKRRYAFVGCKPGDERMAVEWQSRGITPIVYDKIDEHKALGDLLVRWADIIPDRRNEKGTKSYLKKLAALDPDSTEGLAAQSFLRYYARRSNPSEQAELARILSGASRSPRWLTFLNRIIRDSGKGR</sequence>
<gene>
    <name evidence="1" type="ORF">EEQ99_31340</name>
</gene>
<dbReference type="SUPFAM" id="SSF52467">
    <property type="entry name" value="DHS-like NAD/FAD-binding domain"/>
    <property type="match status" value="1"/>
</dbReference>
<dbReference type="AlphaFoldDB" id="A0A432NA39"/>
<dbReference type="EMBL" id="RIBW01000023">
    <property type="protein sequence ID" value="RUL96392.1"/>
    <property type="molecule type" value="Genomic_DNA"/>
</dbReference>
<accession>A0A432NA39</accession>
<dbReference type="Pfam" id="PF13289">
    <property type="entry name" value="SIR2_2"/>
    <property type="match status" value="1"/>
</dbReference>
<reference evidence="1 2" key="1">
    <citation type="journal article" date="2015" name="Int. J. Syst. Evol. Microbiol.">
        <title>Rhizobium anhuiense sp. nov., isolated from effective nodules of Vicia faba and Pisum sativum.</title>
        <authorList>
            <person name="Zhang Y.J."/>
            <person name="Zheng W.T."/>
            <person name="Everall I."/>
            <person name="Young J.P."/>
            <person name="Zhang X.X."/>
            <person name="Tian C.F."/>
            <person name="Sui X.H."/>
            <person name="Wang E.T."/>
            <person name="Chen W.X."/>
        </authorList>
    </citation>
    <scope>NUCLEOTIDE SEQUENCE [LARGE SCALE GENOMIC DNA]</scope>
    <source>
        <strain evidence="1 2">CCBAU 23252</strain>
    </source>
</reference>